<dbReference type="EMBL" id="LDTF01000007">
    <property type="protein sequence ID" value="KTW01107.1"/>
    <property type="molecule type" value="Genomic_DNA"/>
</dbReference>
<dbReference type="AlphaFoldDB" id="A0A147IZ30"/>
<name>A0A147IZ30_9SPHN</name>
<gene>
    <name evidence="1" type="ORF">NS355_02690</name>
</gene>
<dbReference type="PATRIC" id="fig|172044.3.peg.2805"/>
<dbReference type="Proteomes" id="UP000073923">
    <property type="component" value="Unassembled WGS sequence"/>
</dbReference>
<dbReference type="Gene3D" id="1.25.40.10">
    <property type="entry name" value="Tetratricopeptide repeat domain"/>
    <property type="match status" value="1"/>
</dbReference>
<dbReference type="InterPro" id="IPR019734">
    <property type="entry name" value="TPR_rpt"/>
</dbReference>
<organism evidence="1 2">
    <name type="scientific">Sphingomonas yabuuchiae</name>
    <dbReference type="NCBI Taxonomy" id="172044"/>
    <lineage>
        <taxon>Bacteria</taxon>
        <taxon>Pseudomonadati</taxon>
        <taxon>Pseudomonadota</taxon>
        <taxon>Alphaproteobacteria</taxon>
        <taxon>Sphingomonadales</taxon>
        <taxon>Sphingomonadaceae</taxon>
        <taxon>Sphingomonas</taxon>
    </lineage>
</organism>
<accession>A0A147IZ30</accession>
<evidence type="ECO:0000313" key="1">
    <source>
        <dbReference type="EMBL" id="KTW01107.1"/>
    </source>
</evidence>
<dbReference type="SMART" id="SM00028">
    <property type="entry name" value="TPR"/>
    <property type="match status" value="3"/>
</dbReference>
<dbReference type="SUPFAM" id="SSF48452">
    <property type="entry name" value="TPR-like"/>
    <property type="match status" value="1"/>
</dbReference>
<sequence length="180" mass="18748">MLASSPVPRPEFLMRLSSLAAAAALAVVSLSTSLSGQRPDSQIDARSMQLLEQARGLKAAGNLDGATDMLETAVTVDPRNRAAFILLAEVADARGLPGKAIRLYREALLLDPNDTRALRGQGEALVQRGAVARAKDNLAKIKTLCKTDCADATALSAQIAKGPPATVTTAQVDTKSTATP</sequence>
<dbReference type="InterPro" id="IPR011990">
    <property type="entry name" value="TPR-like_helical_dom_sf"/>
</dbReference>
<dbReference type="Pfam" id="PF13432">
    <property type="entry name" value="TPR_16"/>
    <property type="match status" value="1"/>
</dbReference>
<evidence type="ECO:0000313" key="2">
    <source>
        <dbReference type="Proteomes" id="UP000073923"/>
    </source>
</evidence>
<comment type="caution">
    <text evidence="1">The sequence shown here is derived from an EMBL/GenBank/DDBJ whole genome shotgun (WGS) entry which is preliminary data.</text>
</comment>
<proteinExistence type="predicted"/>
<protein>
    <submittedName>
        <fullName evidence="1">Uncharacterized protein</fullName>
    </submittedName>
</protein>
<reference evidence="1 2" key="1">
    <citation type="journal article" date="2016" name="Front. Microbiol.">
        <title>Genomic Resource of Rice Seed Associated Bacteria.</title>
        <authorList>
            <person name="Midha S."/>
            <person name="Bansal K."/>
            <person name="Sharma S."/>
            <person name="Kumar N."/>
            <person name="Patil P.P."/>
            <person name="Chaudhry V."/>
            <person name="Patil P.B."/>
        </authorList>
    </citation>
    <scope>NUCLEOTIDE SEQUENCE [LARGE SCALE GENOMIC DNA]</scope>
    <source>
        <strain evidence="1 2">NS355</strain>
    </source>
</reference>